<dbReference type="AlphaFoldDB" id="A0A8S1GUL3"/>
<keyword evidence="1" id="KW-0732">Signal</keyword>
<evidence type="ECO:0000313" key="3">
    <source>
        <dbReference type="Proteomes" id="UP000835052"/>
    </source>
</evidence>
<comment type="caution">
    <text evidence="2">The sequence shown here is derived from an EMBL/GenBank/DDBJ whole genome shotgun (WGS) entry which is preliminary data.</text>
</comment>
<proteinExistence type="predicted"/>
<dbReference type="EMBL" id="CAJGYM010000004">
    <property type="protein sequence ID" value="CAD6186363.1"/>
    <property type="molecule type" value="Genomic_DNA"/>
</dbReference>
<feature type="chain" id="PRO_5035899259" description="Galectin" evidence="1">
    <location>
        <begin position="18"/>
        <end position="193"/>
    </location>
</feature>
<sequence>MLAITWLSLALFVTSQAELMGLLRCSRTEKDPITKLELFWPKFMVFERRLKHGDWVRLSFGFRREVSIDSALDFRKYDRRLNLDENIITLHMRFIEKENRLSINAHDTPGVWQNNEQSIPWRDNWKRGSLLKIEIRYRNSMFEIYEMTSMGTLLISKFLNRHRDTELITATGDFFYITEAQLICYGNDPEVGR</sequence>
<feature type="signal peptide" evidence="1">
    <location>
        <begin position="1"/>
        <end position="17"/>
    </location>
</feature>
<gene>
    <name evidence="2" type="ORF">CAUJ_LOCUS2282</name>
</gene>
<evidence type="ECO:0008006" key="4">
    <source>
        <dbReference type="Google" id="ProtNLM"/>
    </source>
</evidence>
<evidence type="ECO:0000256" key="1">
    <source>
        <dbReference type="SAM" id="SignalP"/>
    </source>
</evidence>
<organism evidence="2 3">
    <name type="scientific">Caenorhabditis auriculariae</name>
    <dbReference type="NCBI Taxonomy" id="2777116"/>
    <lineage>
        <taxon>Eukaryota</taxon>
        <taxon>Metazoa</taxon>
        <taxon>Ecdysozoa</taxon>
        <taxon>Nematoda</taxon>
        <taxon>Chromadorea</taxon>
        <taxon>Rhabditida</taxon>
        <taxon>Rhabditina</taxon>
        <taxon>Rhabditomorpha</taxon>
        <taxon>Rhabditoidea</taxon>
        <taxon>Rhabditidae</taxon>
        <taxon>Peloderinae</taxon>
        <taxon>Caenorhabditis</taxon>
    </lineage>
</organism>
<keyword evidence="3" id="KW-1185">Reference proteome</keyword>
<dbReference type="Proteomes" id="UP000835052">
    <property type="component" value="Unassembled WGS sequence"/>
</dbReference>
<accession>A0A8S1GUL3</accession>
<evidence type="ECO:0000313" key="2">
    <source>
        <dbReference type="EMBL" id="CAD6186363.1"/>
    </source>
</evidence>
<name>A0A8S1GUL3_9PELO</name>
<protein>
    <recommendedName>
        <fullName evidence="4">Galectin</fullName>
    </recommendedName>
</protein>
<reference evidence="2" key="1">
    <citation type="submission" date="2020-10" db="EMBL/GenBank/DDBJ databases">
        <authorList>
            <person name="Kikuchi T."/>
        </authorList>
    </citation>
    <scope>NUCLEOTIDE SEQUENCE</scope>
    <source>
        <strain evidence="2">NKZ352</strain>
    </source>
</reference>